<evidence type="ECO:0008006" key="3">
    <source>
        <dbReference type="Google" id="ProtNLM"/>
    </source>
</evidence>
<keyword evidence="2" id="KW-1185">Reference proteome</keyword>
<dbReference type="RefSeq" id="WP_344992876.1">
    <property type="nucleotide sequence ID" value="NZ_BAAAXV010000005.1"/>
</dbReference>
<reference evidence="1 2" key="1">
    <citation type="submission" date="2024-09" db="EMBL/GenBank/DDBJ databases">
        <authorList>
            <person name="Sun Q."/>
            <person name="Mori K."/>
        </authorList>
    </citation>
    <scope>NUCLEOTIDE SEQUENCE [LARGE SCALE GENOMIC DNA]</scope>
    <source>
        <strain evidence="1 2">JCM 3143</strain>
    </source>
</reference>
<organism evidence="1 2">
    <name type="scientific">Nonomuraea helvata</name>
    <dbReference type="NCBI Taxonomy" id="37484"/>
    <lineage>
        <taxon>Bacteria</taxon>
        <taxon>Bacillati</taxon>
        <taxon>Actinomycetota</taxon>
        <taxon>Actinomycetes</taxon>
        <taxon>Streptosporangiales</taxon>
        <taxon>Streptosporangiaceae</taxon>
        <taxon>Nonomuraea</taxon>
    </lineage>
</organism>
<sequence>MSPAVAEPVEVATASRLEGRRRTVYRQKGLANGAALLDIVANGRDAWAVGERVVVDYHESVLVHWDGRQWRRLVKELPQRGRALTLSKVDASAPGNVWVVAEDQEGGDSGLLRFDGRRWSFIPDGIDESDETESAQEVIALGDDQAWSFGERWARHFDGRSWVKYETPISTNAASALSPQDIWAVGAVTKDSSPSEPAVAHFDGRAWQRTPLPSAVPADMFDAQLTAVLTVAVDDVWAVGNYQTADSRYRPLLYRWNGTGWRALALKEGKPTGLARDSGGTVWIAGDVVNPDPPYDSYYLLTHADGRWSQVKTELPLTALTQASGGRTLWGLAANEIVEFRKD</sequence>
<gene>
    <name evidence="1" type="ORF">ACFFSA_02085</name>
</gene>
<dbReference type="Proteomes" id="UP001589532">
    <property type="component" value="Unassembled WGS sequence"/>
</dbReference>
<evidence type="ECO:0000313" key="1">
    <source>
        <dbReference type="EMBL" id="MFB9621859.1"/>
    </source>
</evidence>
<comment type="caution">
    <text evidence="1">The sequence shown here is derived from an EMBL/GenBank/DDBJ whole genome shotgun (WGS) entry which is preliminary data.</text>
</comment>
<name>A0ABV5RR26_9ACTN</name>
<accession>A0ABV5RR26</accession>
<proteinExistence type="predicted"/>
<evidence type="ECO:0000313" key="2">
    <source>
        <dbReference type="Proteomes" id="UP001589532"/>
    </source>
</evidence>
<dbReference type="EMBL" id="JBHMBW010000002">
    <property type="protein sequence ID" value="MFB9621859.1"/>
    <property type="molecule type" value="Genomic_DNA"/>
</dbReference>
<protein>
    <recommendedName>
        <fullName evidence="3">Photosynthesis system II assembly factor Ycf48/Hcf136-like domain-containing protein</fullName>
    </recommendedName>
</protein>